<dbReference type="SUPFAM" id="SSF48726">
    <property type="entry name" value="Immunoglobulin"/>
    <property type="match status" value="2"/>
</dbReference>
<accession>A0A836CYU1</accession>
<keyword evidence="3" id="KW-0732">Signal</keyword>
<dbReference type="InterPro" id="IPR007110">
    <property type="entry name" value="Ig-like_dom"/>
</dbReference>
<comment type="subcellular location">
    <subcellularLocation>
        <location evidence="1">Membrane</location>
    </subcellularLocation>
</comment>
<dbReference type="Gene3D" id="2.60.40.10">
    <property type="entry name" value="Immunoglobulins"/>
    <property type="match status" value="2"/>
</dbReference>
<reference evidence="8 9" key="1">
    <citation type="submission" date="2020-12" db="EMBL/GenBank/DDBJ databases">
        <title>De novo assembly of Tibetan sheep genome.</title>
        <authorList>
            <person name="Li X."/>
        </authorList>
    </citation>
    <scope>NUCLEOTIDE SEQUENCE [LARGE SCALE GENOMIC DNA]</scope>
    <source>
        <tissue evidence="8">Heart</tissue>
    </source>
</reference>
<dbReference type="InterPro" id="IPR003599">
    <property type="entry name" value="Ig_sub"/>
</dbReference>
<proteinExistence type="predicted"/>
<evidence type="ECO:0000256" key="3">
    <source>
        <dbReference type="ARBA" id="ARBA00022729"/>
    </source>
</evidence>
<keyword evidence="2 6" id="KW-0812">Transmembrane</keyword>
<dbReference type="FunFam" id="2.60.40.10:FF:000370">
    <property type="entry name" value="CMRF35-like molecule 1"/>
    <property type="match status" value="1"/>
</dbReference>
<keyword evidence="5" id="KW-1015">Disulfide bond</keyword>
<dbReference type="GO" id="GO:0004888">
    <property type="term" value="F:transmembrane signaling receptor activity"/>
    <property type="evidence" value="ECO:0007669"/>
    <property type="project" value="TreeGrafter"/>
</dbReference>
<dbReference type="Pfam" id="PF07686">
    <property type="entry name" value="V-set"/>
    <property type="match status" value="2"/>
</dbReference>
<sequence>MRSWLRFPGCLSLSGPSRVTGIVGGSLRVECRYQEGFRDDNKFWCTPPCFWKTVETRESEREVRRGHGSIRDRPVSLTFKVTLESLREEDAGRYRCGIDVPFSRNPTFQVEVSVTPGVGTLCFHYCGPGSVPGWGTEIPKAVRCSSPQKRHSSVTIDSGKETSGCLSLRGPVSVCGRESESVSVQCHYDSGWETHKKWWCRGAQWASCRILVQTQGSEREESGARVSITDDQRNHSFTVTMQELRQDDTDTYWTHYVLLVFLKVPFLLGLVGAVLWLEERQRDPAAQWEEPIYANLSSELLTKDAPI</sequence>
<keyword evidence="6" id="KW-1133">Transmembrane helix</keyword>
<evidence type="ECO:0000259" key="7">
    <source>
        <dbReference type="PROSITE" id="PS50835"/>
    </source>
</evidence>
<organism evidence="8 9">
    <name type="scientific">Ovis aries</name>
    <name type="common">Sheep</name>
    <dbReference type="NCBI Taxonomy" id="9940"/>
    <lineage>
        <taxon>Eukaryota</taxon>
        <taxon>Metazoa</taxon>
        <taxon>Chordata</taxon>
        <taxon>Craniata</taxon>
        <taxon>Vertebrata</taxon>
        <taxon>Euteleostomi</taxon>
        <taxon>Mammalia</taxon>
        <taxon>Eutheria</taxon>
        <taxon>Laurasiatheria</taxon>
        <taxon>Artiodactyla</taxon>
        <taxon>Ruminantia</taxon>
        <taxon>Pecora</taxon>
        <taxon>Bovidae</taxon>
        <taxon>Caprinae</taxon>
        <taxon>Ovis</taxon>
    </lineage>
</organism>
<evidence type="ECO:0000313" key="8">
    <source>
        <dbReference type="EMBL" id="KAG5202826.1"/>
    </source>
</evidence>
<dbReference type="InterPro" id="IPR050671">
    <property type="entry name" value="CD300_family_receptors"/>
</dbReference>
<dbReference type="Proteomes" id="UP000664991">
    <property type="component" value="Unassembled WGS sequence"/>
</dbReference>
<dbReference type="GO" id="GO:0005886">
    <property type="term" value="C:plasma membrane"/>
    <property type="evidence" value="ECO:0007669"/>
    <property type="project" value="TreeGrafter"/>
</dbReference>
<dbReference type="InterPro" id="IPR013783">
    <property type="entry name" value="Ig-like_fold"/>
</dbReference>
<name>A0A836CYU1_SHEEP</name>
<dbReference type="SMART" id="SM00409">
    <property type="entry name" value="IG"/>
    <property type="match status" value="2"/>
</dbReference>
<dbReference type="CDD" id="cd05716">
    <property type="entry name" value="IgV_pIgR_like"/>
    <property type="match status" value="1"/>
</dbReference>
<dbReference type="EMBL" id="JAEMGP010000011">
    <property type="protein sequence ID" value="KAG5202826.1"/>
    <property type="molecule type" value="Genomic_DNA"/>
</dbReference>
<comment type="caution">
    <text evidence="8">The sequence shown here is derived from an EMBL/GenBank/DDBJ whole genome shotgun (WGS) entry which is preliminary data.</text>
</comment>
<evidence type="ECO:0000256" key="5">
    <source>
        <dbReference type="ARBA" id="ARBA00023157"/>
    </source>
</evidence>
<dbReference type="PANTHER" id="PTHR11860:SF103">
    <property type="entry name" value="CMRF35-LIKE MOLECULE 7"/>
    <property type="match status" value="1"/>
</dbReference>
<evidence type="ECO:0000256" key="4">
    <source>
        <dbReference type="ARBA" id="ARBA00023136"/>
    </source>
</evidence>
<keyword evidence="4 6" id="KW-0472">Membrane</keyword>
<protein>
    <recommendedName>
        <fullName evidence="7">Ig-like domain-containing protein</fullName>
    </recommendedName>
</protein>
<feature type="transmembrane region" description="Helical" evidence="6">
    <location>
        <begin position="253"/>
        <end position="277"/>
    </location>
</feature>
<dbReference type="PANTHER" id="PTHR11860">
    <property type="entry name" value="POLYMERIC-IMMUNOGLOBULIN RECEPTOR"/>
    <property type="match status" value="1"/>
</dbReference>
<dbReference type="AlphaFoldDB" id="A0A836CYU1"/>
<dbReference type="InterPro" id="IPR036179">
    <property type="entry name" value="Ig-like_dom_sf"/>
</dbReference>
<dbReference type="InterPro" id="IPR013106">
    <property type="entry name" value="Ig_V-set"/>
</dbReference>
<evidence type="ECO:0000256" key="6">
    <source>
        <dbReference type="SAM" id="Phobius"/>
    </source>
</evidence>
<evidence type="ECO:0000313" key="9">
    <source>
        <dbReference type="Proteomes" id="UP000664991"/>
    </source>
</evidence>
<feature type="domain" description="Ig-like" evidence="7">
    <location>
        <begin position="8"/>
        <end position="115"/>
    </location>
</feature>
<gene>
    <name evidence="8" type="ORF">JEQ12_002409</name>
</gene>
<evidence type="ECO:0000256" key="1">
    <source>
        <dbReference type="ARBA" id="ARBA00004370"/>
    </source>
</evidence>
<evidence type="ECO:0000256" key="2">
    <source>
        <dbReference type="ARBA" id="ARBA00022692"/>
    </source>
</evidence>
<dbReference type="PROSITE" id="PS50835">
    <property type="entry name" value="IG_LIKE"/>
    <property type="match status" value="1"/>
</dbReference>